<protein>
    <submittedName>
        <fullName evidence="7">ABC-type branched-chain amino acid transport system, permease component</fullName>
    </submittedName>
</protein>
<feature type="transmembrane region" description="Helical" evidence="6">
    <location>
        <begin position="242"/>
        <end position="269"/>
    </location>
</feature>
<dbReference type="GO" id="GO:0005886">
    <property type="term" value="C:plasma membrane"/>
    <property type="evidence" value="ECO:0007669"/>
    <property type="project" value="UniProtKB-SubCell"/>
</dbReference>
<keyword evidence="4 6" id="KW-1133">Transmembrane helix</keyword>
<evidence type="ECO:0000256" key="6">
    <source>
        <dbReference type="SAM" id="Phobius"/>
    </source>
</evidence>
<dbReference type="HOGENOM" id="CLU_031365_1_2_2"/>
<evidence type="ECO:0000256" key="1">
    <source>
        <dbReference type="ARBA" id="ARBA00004651"/>
    </source>
</evidence>
<feature type="transmembrane region" description="Helical" evidence="6">
    <location>
        <begin position="6"/>
        <end position="26"/>
    </location>
</feature>
<dbReference type="PANTHER" id="PTHR30482">
    <property type="entry name" value="HIGH-AFFINITY BRANCHED-CHAIN AMINO ACID TRANSPORT SYSTEM PERMEASE"/>
    <property type="match status" value="1"/>
</dbReference>
<evidence type="ECO:0000256" key="4">
    <source>
        <dbReference type="ARBA" id="ARBA00022989"/>
    </source>
</evidence>
<feature type="transmembrane region" description="Helical" evidence="6">
    <location>
        <begin position="33"/>
        <end position="55"/>
    </location>
</feature>
<dbReference type="EMBL" id="CP006577">
    <property type="protein sequence ID" value="AIG97702.1"/>
    <property type="molecule type" value="Genomic_DNA"/>
</dbReference>
<dbReference type="InterPro" id="IPR043428">
    <property type="entry name" value="LivM-like"/>
</dbReference>
<dbReference type="GO" id="GO:0015658">
    <property type="term" value="F:branched-chain amino acid transmembrane transporter activity"/>
    <property type="evidence" value="ECO:0007669"/>
    <property type="project" value="InterPro"/>
</dbReference>
<keyword evidence="2" id="KW-1003">Cell membrane</keyword>
<feature type="transmembrane region" description="Helical" evidence="6">
    <location>
        <begin position="276"/>
        <end position="295"/>
    </location>
</feature>
<comment type="subcellular location">
    <subcellularLocation>
        <location evidence="1">Cell membrane</location>
        <topology evidence="1">Multi-pass membrane protein</topology>
    </subcellularLocation>
</comment>
<evidence type="ECO:0000256" key="5">
    <source>
        <dbReference type="ARBA" id="ARBA00023136"/>
    </source>
</evidence>
<dbReference type="RefSeq" id="WP_010878327.1">
    <property type="nucleotide sequence ID" value="NZ_CP006577.1"/>
</dbReference>
<keyword evidence="3 6" id="KW-0812">Transmembrane</keyword>
<evidence type="ECO:0000313" key="8">
    <source>
        <dbReference type="Proteomes" id="UP000028501"/>
    </source>
</evidence>
<dbReference type="CDD" id="cd06581">
    <property type="entry name" value="TM_PBP1_LivM_like"/>
    <property type="match status" value="1"/>
</dbReference>
<feature type="transmembrane region" description="Helical" evidence="6">
    <location>
        <begin position="158"/>
        <end position="176"/>
    </location>
</feature>
<keyword evidence="5 6" id="KW-0472">Membrane</keyword>
<name>A0A075WDG0_ARCFL</name>
<proteinExistence type="predicted"/>
<feature type="transmembrane region" description="Helical" evidence="6">
    <location>
        <begin position="207"/>
        <end position="230"/>
    </location>
</feature>
<dbReference type="InterPro" id="IPR001851">
    <property type="entry name" value="ABC_transp_permease"/>
</dbReference>
<dbReference type="Proteomes" id="UP000028501">
    <property type="component" value="Chromosome"/>
</dbReference>
<reference evidence="7 8" key="1">
    <citation type="submission" date="2013-07" db="EMBL/GenBank/DDBJ databases">
        <title>Genome of Archaeoglobus fulgidus.</title>
        <authorList>
            <person name="Fiebig A."/>
            <person name="Birkeland N.-K."/>
        </authorList>
    </citation>
    <scope>NUCLEOTIDE SEQUENCE [LARGE SCALE GENOMIC DNA]</scope>
    <source>
        <strain evidence="7 8">DSM 8774</strain>
    </source>
</reference>
<dbReference type="Pfam" id="PF02653">
    <property type="entry name" value="BPD_transp_2"/>
    <property type="match status" value="1"/>
</dbReference>
<evidence type="ECO:0000256" key="2">
    <source>
        <dbReference type="ARBA" id="ARBA00022475"/>
    </source>
</evidence>
<feature type="transmembrane region" description="Helical" evidence="6">
    <location>
        <begin position="75"/>
        <end position="97"/>
    </location>
</feature>
<gene>
    <name evidence="7" type="ORF">AFULGI_00009100</name>
</gene>
<dbReference type="KEGG" id="afg:AFULGI_00009100"/>
<dbReference type="PANTHER" id="PTHR30482:SF10">
    <property type="entry name" value="HIGH-AFFINITY BRANCHED-CHAIN AMINO ACID TRANSPORT PROTEIN BRAE"/>
    <property type="match status" value="1"/>
</dbReference>
<evidence type="ECO:0000256" key="3">
    <source>
        <dbReference type="ARBA" id="ARBA00022692"/>
    </source>
</evidence>
<accession>A0A075WDG0</accession>
<dbReference type="GeneID" id="24794425"/>
<evidence type="ECO:0000313" key="7">
    <source>
        <dbReference type="EMBL" id="AIG97702.1"/>
    </source>
</evidence>
<organism evidence="7 8">
    <name type="scientific">Archaeoglobus fulgidus DSM 8774</name>
    <dbReference type="NCBI Taxonomy" id="1344584"/>
    <lineage>
        <taxon>Archaea</taxon>
        <taxon>Methanobacteriati</taxon>
        <taxon>Methanobacteriota</taxon>
        <taxon>Archaeoglobi</taxon>
        <taxon>Archaeoglobales</taxon>
        <taxon>Archaeoglobaceae</taxon>
        <taxon>Archaeoglobus</taxon>
    </lineage>
</organism>
<sequence length="323" mass="35118">MNWKFVYPVILILAVLLPLTGSSYALRISTLFIIYTIAAMGLNIIIGYTGQASLAQGAFYGLGAYVSALLVLNGWSFWASVIVAIAFVAFVAFLIGLMTLRLKGAYFAIATLLFNVIIYEVVDKWDEVTRGPRGLFGIPSPSIELSGISISFSGTYNFYYLMLAVLIVMTLLYWLIIRSSFGSIIVAIRENELLAEYAGVNLTKFKVASFVLSAIFAAVAGAFYSAYIGSIFPDITSFVNSFAFLTAIIFGGAGTMLGPFIGTAVVTLINEVFFTLAQYTVLVQGIVFLLAILFMPKGVMGAYYSRKAEKGEKLPKRALVGKF</sequence>
<feature type="transmembrane region" description="Helical" evidence="6">
    <location>
        <begin position="104"/>
        <end position="122"/>
    </location>
</feature>
<dbReference type="AlphaFoldDB" id="A0A075WDG0"/>